<dbReference type="Proteomes" id="UP000278792">
    <property type="component" value="Unassembled WGS sequence"/>
</dbReference>
<sequence length="224" mass="25036">MNATKYQSFNVEFTESDRERLQSYFRLADTIADFIGPHCEVVIHSFDSFEQSVVKIVNGHHTGREVGSPITDMGLKMLGVFESTGEVTPKSYFTTSKDGSLLKSTTCVVAGDNNKPIGLFCINMNLSHPFPEIIKTLMPDTALVGMHENFGSSPTEVIEHALEHAIKDVERDSTINLKGKNKAITKILLDNGIFELKEATAFVSERLGITRHAIYKYIREYKSE</sequence>
<organism evidence="4 6">
    <name type="scientific">Vibrio ponticus</name>
    <dbReference type="NCBI Taxonomy" id="265668"/>
    <lineage>
        <taxon>Bacteria</taxon>
        <taxon>Pseudomonadati</taxon>
        <taxon>Pseudomonadota</taxon>
        <taxon>Gammaproteobacteria</taxon>
        <taxon>Vibrionales</taxon>
        <taxon>Vibrionaceae</taxon>
        <taxon>Vibrio</taxon>
    </lineage>
</organism>
<feature type="domain" description="YheO-like" evidence="1">
    <location>
        <begin position="21"/>
        <end position="129"/>
    </location>
</feature>
<name>A0A3N3DZG9_9VIBR</name>
<gene>
    <name evidence="3" type="ORF">BIY21_18865</name>
    <name evidence="4" type="ORF">EGH82_12025</name>
</gene>
<dbReference type="EMBL" id="RKIK01000032">
    <property type="protein sequence ID" value="ROV59792.1"/>
    <property type="molecule type" value="Genomic_DNA"/>
</dbReference>
<dbReference type="InterPro" id="IPR013559">
    <property type="entry name" value="YheO"/>
</dbReference>
<dbReference type="Proteomes" id="UP000186206">
    <property type="component" value="Unassembled WGS sequence"/>
</dbReference>
<evidence type="ECO:0000259" key="1">
    <source>
        <dbReference type="Pfam" id="PF08348"/>
    </source>
</evidence>
<evidence type="ECO:0000313" key="5">
    <source>
        <dbReference type="Proteomes" id="UP000186206"/>
    </source>
</evidence>
<comment type="caution">
    <text evidence="4">The sequence shown here is derived from an EMBL/GenBank/DDBJ whole genome shotgun (WGS) entry which is preliminary data.</text>
</comment>
<evidence type="ECO:0000313" key="4">
    <source>
        <dbReference type="EMBL" id="ROV59792.1"/>
    </source>
</evidence>
<dbReference type="AlphaFoldDB" id="A0A3N3DZG9"/>
<dbReference type="InterPro" id="IPR039445">
    <property type="entry name" value="DauR-like_HTH"/>
</dbReference>
<evidence type="ECO:0008006" key="7">
    <source>
        <dbReference type="Google" id="ProtNLM"/>
    </source>
</evidence>
<protein>
    <recommendedName>
        <fullName evidence="7">YheO-like PAS domain</fullName>
    </recommendedName>
</protein>
<dbReference type="RefSeq" id="WP_075652299.1">
    <property type="nucleotide sequence ID" value="NZ_AP019657.1"/>
</dbReference>
<dbReference type="PANTHER" id="PTHR35568:SF1">
    <property type="entry name" value="TRANSCRIPTIONAL REGULATOR DAUR"/>
    <property type="match status" value="1"/>
</dbReference>
<evidence type="ECO:0000313" key="3">
    <source>
        <dbReference type="EMBL" id="OLQ85693.1"/>
    </source>
</evidence>
<dbReference type="PANTHER" id="PTHR35568">
    <property type="entry name" value="TRANSCRIPTIONAL REGULATOR DAUR"/>
    <property type="match status" value="1"/>
</dbReference>
<evidence type="ECO:0000313" key="6">
    <source>
        <dbReference type="Proteomes" id="UP000278792"/>
    </source>
</evidence>
<feature type="domain" description="Transcriptional regulator DauR-like HTH" evidence="2">
    <location>
        <begin position="162"/>
        <end position="219"/>
    </location>
</feature>
<keyword evidence="5" id="KW-1185">Reference proteome</keyword>
<dbReference type="OrthoDB" id="9796595at2"/>
<evidence type="ECO:0000259" key="2">
    <source>
        <dbReference type="Pfam" id="PF13309"/>
    </source>
</evidence>
<proteinExistence type="predicted"/>
<reference evidence="3 5" key="1">
    <citation type="submission" date="2016-09" db="EMBL/GenBank/DDBJ databases">
        <title>Genomic Taxonomy of the Vibrionaceae.</title>
        <authorList>
            <person name="Gonzalez-Castillo A."/>
            <person name="Gomez-Gil B."/>
            <person name="Enciso-Ibarra K."/>
        </authorList>
    </citation>
    <scope>NUCLEOTIDE SEQUENCE [LARGE SCALE GENOMIC DNA]</scope>
    <source>
        <strain evidence="3 5">CAIM 1731</strain>
    </source>
</reference>
<reference evidence="4 6" key="2">
    <citation type="submission" date="2018-11" db="EMBL/GenBank/DDBJ databases">
        <title>Vibrio ponticus strain CAIM 1751 pathogenic for the snapper Lutjanus guttatus.</title>
        <authorList>
            <person name="Soto-Rodriguez S."/>
            <person name="Lozano-Olvera R."/>
            <person name="Gomez-Gil B."/>
        </authorList>
    </citation>
    <scope>NUCLEOTIDE SEQUENCE [LARGE SCALE GENOMIC DNA]</scope>
    <source>
        <strain evidence="4 6">CAIM 1751</strain>
    </source>
</reference>
<accession>A0A3N3DZG9</accession>
<dbReference type="EMBL" id="MJMI01000140">
    <property type="protein sequence ID" value="OLQ85693.1"/>
    <property type="molecule type" value="Genomic_DNA"/>
</dbReference>
<dbReference type="Pfam" id="PF13309">
    <property type="entry name" value="HTH_22"/>
    <property type="match status" value="1"/>
</dbReference>
<dbReference type="InterPro" id="IPR039446">
    <property type="entry name" value="DauR-like"/>
</dbReference>
<dbReference type="Pfam" id="PF08348">
    <property type="entry name" value="PAS_6"/>
    <property type="match status" value="1"/>
</dbReference>